<dbReference type="InterPro" id="IPR026960">
    <property type="entry name" value="RVT-Znf"/>
</dbReference>
<evidence type="ECO:0000313" key="2">
    <source>
        <dbReference type="EMBL" id="GER31887.1"/>
    </source>
</evidence>
<dbReference type="EMBL" id="BKCP01004516">
    <property type="protein sequence ID" value="GER31887.1"/>
    <property type="molecule type" value="Genomic_DNA"/>
</dbReference>
<reference evidence="3" key="1">
    <citation type="journal article" date="2019" name="Curr. Biol.">
        <title>Genome Sequence of Striga asiatica Provides Insight into the Evolution of Plant Parasitism.</title>
        <authorList>
            <person name="Yoshida S."/>
            <person name="Kim S."/>
            <person name="Wafula E.K."/>
            <person name="Tanskanen J."/>
            <person name="Kim Y.M."/>
            <person name="Honaas L."/>
            <person name="Yang Z."/>
            <person name="Spallek T."/>
            <person name="Conn C.E."/>
            <person name="Ichihashi Y."/>
            <person name="Cheong K."/>
            <person name="Cui S."/>
            <person name="Der J.P."/>
            <person name="Gundlach H."/>
            <person name="Jiao Y."/>
            <person name="Hori C."/>
            <person name="Ishida J.K."/>
            <person name="Kasahara H."/>
            <person name="Kiba T."/>
            <person name="Kim M.S."/>
            <person name="Koo N."/>
            <person name="Laohavisit A."/>
            <person name="Lee Y.H."/>
            <person name="Lumba S."/>
            <person name="McCourt P."/>
            <person name="Mortimer J.C."/>
            <person name="Mutuku J.M."/>
            <person name="Nomura T."/>
            <person name="Sasaki-Sekimoto Y."/>
            <person name="Seto Y."/>
            <person name="Wang Y."/>
            <person name="Wakatake T."/>
            <person name="Sakakibara H."/>
            <person name="Demura T."/>
            <person name="Yamaguchi S."/>
            <person name="Yoneyama K."/>
            <person name="Manabe R.I."/>
            <person name="Nelson D.C."/>
            <person name="Schulman A.H."/>
            <person name="Timko M.P."/>
            <person name="dePamphilis C.W."/>
            <person name="Choi D."/>
            <person name="Shirasu K."/>
        </authorList>
    </citation>
    <scope>NUCLEOTIDE SEQUENCE [LARGE SCALE GENOMIC DNA]</scope>
    <source>
        <strain evidence="3">cv. UVA1</strain>
    </source>
</reference>
<name>A0A5A7PHV1_STRAF</name>
<keyword evidence="3" id="KW-1185">Reference proteome</keyword>
<dbReference type="OrthoDB" id="914203at2759"/>
<dbReference type="Pfam" id="PF13966">
    <property type="entry name" value="zf-RVT"/>
    <property type="match status" value="1"/>
</dbReference>
<sequence length="149" mass="16847">MTGLEGSSACKVTSDSSLLGWMRHVSDFRSEWSEVAYLVGGSVERDSLVVVYPIALIIVVDSGFCKSCPWAPVVALMDKWRAMDQPESSKNHQKIKHARRRTWKMKIKAKIEHFLWRGVNNILHVLSNIKTKGLQVDPICKFYGEGPET</sequence>
<proteinExistence type="predicted"/>
<evidence type="ECO:0000313" key="3">
    <source>
        <dbReference type="Proteomes" id="UP000325081"/>
    </source>
</evidence>
<accession>A0A5A7PHV1</accession>
<feature type="domain" description="Reverse transcriptase zinc-binding" evidence="1">
    <location>
        <begin position="91"/>
        <end position="149"/>
    </location>
</feature>
<dbReference type="Proteomes" id="UP000325081">
    <property type="component" value="Unassembled WGS sequence"/>
</dbReference>
<evidence type="ECO:0000259" key="1">
    <source>
        <dbReference type="Pfam" id="PF13966"/>
    </source>
</evidence>
<dbReference type="AlphaFoldDB" id="A0A5A7PHV1"/>
<protein>
    <submittedName>
        <fullName evidence="2">Ribonuclease H-like superfamily protein</fullName>
    </submittedName>
</protein>
<gene>
    <name evidence="2" type="ORF">STAS_07927</name>
</gene>
<comment type="caution">
    <text evidence="2">The sequence shown here is derived from an EMBL/GenBank/DDBJ whole genome shotgun (WGS) entry which is preliminary data.</text>
</comment>
<organism evidence="2 3">
    <name type="scientific">Striga asiatica</name>
    <name type="common">Asiatic witchweed</name>
    <name type="synonym">Buchnera asiatica</name>
    <dbReference type="NCBI Taxonomy" id="4170"/>
    <lineage>
        <taxon>Eukaryota</taxon>
        <taxon>Viridiplantae</taxon>
        <taxon>Streptophyta</taxon>
        <taxon>Embryophyta</taxon>
        <taxon>Tracheophyta</taxon>
        <taxon>Spermatophyta</taxon>
        <taxon>Magnoliopsida</taxon>
        <taxon>eudicotyledons</taxon>
        <taxon>Gunneridae</taxon>
        <taxon>Pentapetalae</taxon>
        <taxon>asterids</taxon>
        <taxon>lamiids</taxon>
        <taxon>Lamiales</taxon>
        <taxon>Orobanchaceae</taxon>
        <taxon>Buchnereae</taxon>
        <taxon>Striga</taxon>
    </lineage>
</organism>